<accession>A0A268P5H5</accession>
<dbReference type="InterPro" id="IPR010064">
    <property type="entry name" value="HK97-gp10_tail"/>
</dbReference>
<dbReference type="Pfam" id="PF04883">
    <property type="entry name" value="HK97-gp10_like"/>
    <property type="match status" value="1"/>
</dbReference>
<comment type="caution">
    <text evidence="1">The sequence shown here is derived from an EMBL/GenBank/DDBJ whole genome shotgun (WGS) entry which is preliminary data.</text>
</comment>
<name>A0A268P5H5_SHOCL</name>
<proteinExistence type="predicted"/>
<evidence type="ECO:0000313" key="1">
    <source>
        <dbReference type="EMBL" id="PAE90938.1"/>
    </source>
</evidence>
<dbReference type="RefSeq" id="WP_095326002.1">
    <property type="nucleotide sequence ID" value="NZ_NPCC01000002.1"/>
</dbReference>
<gene>
    <name evidence="1" type="ORF">CHH72_00525</name>
</gene>
<protein>
    <recommendedName>
        <fullName evidence="3">HK97 gp10 family phage protein</fullName>
    </recommendedName>
</protein>
<evidence type="ECO:0008006" key="3">
    <source>
        <dbReference type="Google" id="ProtNLM"/>
    </source>
</evidence>
<sequence>MGVRITGTDTLVGALNKRATLKDVKNVVKLNGSELQRSMQRNAVFTRGYSTGATKRSIQLKISDNGFTAKIGPTTEYASYPEYGTRYAPAQPYVRPSYFKQKPKFLNDMKRLMK</sequence>
<dbReference type="AlphaFoldDB" id="A0A268P5H5"/>
<dbReference type="Proteomes" id="UP000216207">
    <property type="component" value="Unassembled WGS sequence"/>
</dbReference>
<reference evidence="1 2" key="1">
    <citation type="submission" date="2017-07" db="EMBL/GenBank/DDBJ databases">
        <title>Isolation and whole genome analysis of endospore-forming bacteria from heroin.</title>
        <authorList>
            <person name="Kalinowski J."/>
            <person name="Ahrens B."/>
            <person name="Al-Dilaimi A."/>
            <person name="Winkler A."/>
            <person name="Wibberg D."/>
            <person name="Schleenbecker U."/>
            <person name="Ruckert C."/>
            <person name="Wolfel R."/>
            <person name="Grass G."/>
        </authorList>
    </citation>
    <scope>NUCLEOTIDE SEQUENCE [LARGE SCALE GENOMIC DNA]</scope>
    <source>
        <strain evidence="1 2">7539</strain>
    </source>
</reference>
<evidence type="ECO:0000313" key="2">
    <source>
        <dbReference type="Proteomes" id="UP000216207"/>
    </source>
</evidence>
<dbReference type="EMBL" id="NPCC01000002">
    <property type="protein sequence ID" value="PAE90938.1"/>
    <property type="molecule type" value="Genomic_DNA"/>
</dbReference>
<organism evidence="1 2">
    <name type="scientific">Shouchella clausii</name>
    <name type="common">Alkalihalobacillus clausii</name>
    <dbReference type="NCBI Taxonomy" id="79880"/>
    <lineage>
        <taxon>Bacteria</taxon>
        <taxon>Bacillati</taxon>
        <taxon>Bacillota</taxon>
        <taxon>Bacilli</taxon>
        <taxon>Bacillales</taxon>
        <taxon>Bacillaceae</taxon>
        <taxon>Shouchella</taxon>
    </lineage>
</organism>
<dbReference type="NCBIfam" id="TIGR01725">
    <property type="entry name" value="phge_HK97_gp10"/>
    <property type="match status" value="1"/>
</dbReference>